<dbReference type="STRING" id="1194090.SAMN05443144_1571"/>
<evidence type="ECO:0000313" key="2">
    <source>
        <dbReference type="EMBL" id="SHG74721.1"/>
    </source>
</evidence>
<name>A0A1M5MBY1_9BACT</name>
<keyword evidence="1" id="KW-0812">Transmembrane</keyword>
<dbReference type="Proteomes" id="UP000184041">
    <property type="component" value="Unassembled WGS sequence"/>
</dbReference>
<dbReference type="EMBL" id="FQUS01000057">
    <property type="protein sequence ID" value="SHG74721.1"/>
    <property type="molecule type" value="Genomic_DNA"/>
</dbReference>
<evidence type="ECO:0008006" key="4">
    <source>
        <dbReference type="Google" id="ProtNLM"/>
    </source>
</evidence>
<keyword evidence="3" id="KW-1185">Reference proteome</keyword>
<dbReference type="RefSeq" id="WP_073068791.1">
    <property type="nucleotide sequence ID" value="NZ_FQUS01000057.1"/>
</dbReference>
<protein>
    <recommendedName>
        <fullName evidence="4">NVEALA protein</fullName>
    </recommendedName>
</protein>
<dbReference type="AlphaFoldDB" id="A0A1M5MBY1"/>
<evidence type="ECO:0000256" key="1">
    <source>
        <dbReference type="SAM" id="Phobius"/>
    </source>
</evidence>
<feature type="transmembrane region" description="Helical" evidence="1">
    <location>
        <begin position="6"/>
        <end position="23"/>
    </location>
</feature>
<keyword evidence="1" id="KW-1133">Transmembrane helix</keyword>
<reference evidence="2 3" key="1">
    <citation type="submission" date="2016-11" db="EMBL/GenBank/DDBJ databases">
        <authorList>
            <person name="Jaros S."/>
            <person name="Januszkiewicz K."/>
            <person name="Wedrychowicz H."/>
        </authorList>
    </citation>
    <scope>NUCLEOTIDE SEQUENCE [LARGE SCALE GENOMIC DNA]</scope>
    <source>
        <strain evidence="2 3">DSM 21986</strain>
    </source>
</reference>
<organism evidence="2 3">
    <name type="scientific">Fodinibius roseus</name>
    <dbReference type="NCBI Taxonomy" id="1194090"/>
    <lineage>
        <taxon>Bacteria</taxon>
        <taxon>Pseudomonadati</taxon>
        <taxon>Balneolota</taxon>
        <taxon>Balneolia</taxon>
        <taxon>Balneolales</taxon>
        <taxon>Balneolaceae</taxon>
        <taxon>Fodinibius</taxon>
    </lineage>
</organism>
<sequence length="83" mass="8993">MKVIKYIAGIILLLVLVMINFQIGSSTDNIKVLGVEIGLPAQSAEAMVQVDCKHELGGVCDMPYDWEINECNTTGGNAYPCEC</sequence>
<evidence type="ECO:0000313" key="3">
    <source>
        <dbReference type="Proteomes" id="UP000184041"/>
    </source>
</evidence>
<keyword evidence="1" id="KW-0472">Membrane</keyword>
<proteinExistence type="predicted"/>
<accession>A0A1M5MBY1</accession>
<gene>
    <name evidence="2" type="ORF">SAMN05443144_1571</name>
</gene>